<comment type="caution">
    <text evidence="1">The sequence shown here is derived from an EMBL/GenBank/DDBJ whole genome shotgun (WGS) entry which is preliminary data.</text>
</comment>
<dbReference type="SMART" id="SM00855">
    <property type="entry name" value="PGAM"/>
    <property type="match status" value="1"/>
</dbReference>
<gene>
    <name evidence="1" type="ORF">C8E02_3366</name>
</gene>
<dbReference type="Pfam" id="PF00300">
    <property type="entry name" value="His_Phos_1"/>
    <property type="match status" value="1"/>
</dbReference>
<dbReference type="GO" id="GO:0016791">
    <property type="term" value="F:phosphatase activity"/>
    <property type="evidence" value="ECO:0007669"/>
    <property type="project" value="TreeGrafter"/>
</dbReference>
<accession>A0A495AVY5</accession>
<dbReference type="CDD" id="cd07067">
    <property type="entry name" value="HP_PGM_like"/>
    <property type="match status" value="1"/>
</dbReference>
<dbReference type="InterPro" id="IPR013078">
    <property type="entry name" value="His_Pase_superF_clade-1"/>
</dbReference>
<name>A0A495AVY5_VOGIN</name>
<protein>
    <submittedName>
        <fullName evidence="1">Broad specificity phosphatase PhoE</fullName>
    </submittedName>
</protein>
<sequence length="211" mass="23034">MLHLLAFRHGESDANAGSATTDPATIALTETGHRQAQNLADAFSLRPDLIVVSPFLRAQQTAAPLMAKFADVPVETWPIHEFTYLPPAKCSGMTVATRRPMVETYWHRADVDYVDGEGAESFAQLMGRVFDTQQRLASLAGTGIHNVAMVGHGQFLQALRAVMDGTIPDVSSKTMQLFRQLEHTQAIRNTAGFTAAWDGETWQNVTSLPAP</sequence>
<dbReference type="PANTHER" id="PTHR48100">
    <property type="entry name" value="BROAD-SPECIFICITY PHOSPHATASE YOR283W-RELATED"/>
    <property type="match status" value="1"/>
</dbReference>
<dbReference type="EMBL" id="RBID01000020">
    <property type="protein sequence ID" value="RKQ52897.1"/>
    <property type="molecule type" value="Genomic_DNA"/>
</dbReference>
<dbReference type="SUPFAM" id="SSF53254">
    <property type="entry name" value="Phosphoglycerate mutase-like"/>
    <property type="match status" value="1"/>
</dbReference>
<organism evidence="1 2">
    <name type="scientific">Vogesella indigofera</name>
    <name type="common">Pseudomonas indigofera</name>
    <dbReference type="NCBI Taxonomy" id="45465"/>
    <lineage>
        <taxon>Bacteria</taxon>
        <taxon>Pseudomonadati</taxon>
        <taxon>Pseudomonadota</taxon>
        <taxon>Betaproteobacteria</taxon>
        <taxon>Neisseriales</taxon>
        <taxon>Chromobacteriaceae</taxon>
        <taxon>Vogesella</taxon>
    </lineage>
</organism>
<dbReference type="InterPro" id="IPR050275">
    <property type="entry name" value="PGM_Phosphatase"/>
</dbReference>
<dbReference type="RefSeq" id="WP_170152180.1">
    <property type="nucleotide sequence ID" value="NZ_RBID01000020.1"/>
</dbReference>
<dbReference type="AlphaFoldDB" id="A0A495AVY5"/>
<evidence type="ECO:0000313" key="1">
    <source>
        <dbReference type="EMBL" id="RKQ52897.1"/>
    </source>
</evidence>
<dbReference type="Gene3D" id="3.40.50.1240">
    <property type="entry name" value="Phosphoglycerate mutase-like"/>
    <property type="match status" value="1"/>
</dbReference>
<dbReference type="Proteomes" id="UP000279384">
    <property type="component" value="Unassembled WGS sequence"/>
</dbReference>
<proteinExistence type="predicted"/>
<dbReference type="InterPro" id="IPR029033">
    <property type="entry name" value="His_PPase_superfam"/>
</dbReference>
<reference evidence="1 2" key="1">
    <citation type="submission" date="2018-10" db="EMBL/GenBank/DDBJ databases">
        <title>Genomic Encyclopedia of Type Strains, Phase IV (KMG-IV): sequencing the most valuable type-strain genomes for metagenomic binning, comparative biology and taxonomic classification.</title>
        <authorList>
            <person name="Goeker M."/>
        </authorList>
    </citation>
    <scope>NUCLEOTIDE SEQUENCE [LARGE SCALE GENOMIC DNA]</scope>
    <source>
        <strain evidence="1 2">DSM 3303</strain>
    </source>
</reference>
<evidence type="ECO:0000313" key="2">
    <source>
        <dbReference type="Proteomes" id="UP000279384"/>
    </source>
</evidence>